<protein>
    <submittedName>
        <fullName evidence="1">Uncharacterized protein</fullName>
    </submittedName>
</protein>
<gene>
    <name evidence="1" type="ORF">HNY73_009818</name>
</gene>
<evidence type="ECO:0000313" key="2">
    <source>
        <dbReference type="Proteomes" id="UP000807504"/>
    </source>
</evidence>
<sequence>MVCGIQPLWRIDQKYFVKYVNSGSTETLEAHEILPLDRFCVKNGDILGKRASTEASNSFDTSTKSQAKDLNFEMYSVGEAIKKTKKEIGRLLQSVNRNSERNEAACALIKQKVVAQNNLLKSLEAKERRISDEINKKKNHSKIAMF</sequence>
<accession>A0A8T0FAT7</accession>
<dbReference type="AlphaFoldDB" id="A0A8T0FAT7"/>
<comment type="caution">
    <text evidence="1">The sequence shown here is derived from an EMBL/GenBank/DDBJ whole genome shotgun (WGS) entry which is preliminary data.</text>
</comment>
<evidence type="ECO:0000313" key="1">
    <source>
        <dbReference type="EMBL" id="KAF8788296.1"/>
    </source>
</evidence>
<proteinExistence type="predicted"/>
<organism evidence="1 2">
    <name type="scientific">Argiope bruennichi</name>
    <name type="common">Wasp spider</name>
    <name type="synonym">Aranea bruennichi</name>
    <dbReference type="NCBI Taxonomy" id="94029"/>
    <lineage>
        <taxon>Eukaryota</taxon>
        <taxon>Metazoa</taxon>
        <taxon>Ecdysozoa</taxon>
        <taxon>Arthropoda</taxon>
        <taxon>Chelicerata</taxon>
        <taxon>Arachnida</taxon>
        <taxon>Araneae</taxon>
        <taxon>Araneomorphae</taxon>
        <taxon>Entelegynae</taxon>
        <taxon>Araneoidea</taxon>
        <taxon>Araneidae</taxon>
        <taxon>Argiope</taxon>
    </lineage>
</organism>
<name>A0A8T0FAT7_ARGBR</name>
<dbReference type="Proteomes" id="UP000807504">
    <property type="component" value="Unassembled WGS sequence"/>
</dbReference>
<reference evidence="1" key="2">
    <citation type="submission" date="2020-06" db="EMBL/GenBank/DDBJ databases">
        <authorList>
            <person name="Sheffer M."/>
        </authorList>
    </citation>
    <scope>NUCLEOTIDE SEQUENCE</scope>
</reference>
<dbReference type="EMBL" id="JABXBU010000015">
    <property type="protein sequence ID" value="KAF8788296.1"/>
    <property type="molecule type" value="Genomic_DNA"/>
</dbReference>
<keyword evidence="2" id="KW-1185">Reference proteome</keyword>
<reference evidence="1" key="1">
    <citation type="journal article" date="2020" name="bioRxiv">
        <title>Chromosome-level reference genome of the European wasp spider Argiope bruennichi: a resource for studies on range expansion and evolutionary adaptation.</title>
        <authorList>
            <person name="Sheffer M.M."/>
            <person name="Hoppe A."/>
            <person name="Krehenwinkel H."/>
            <person name="Uhl G."/>
            <person name="Kuss A.W."/>
            <person name="Jensen L."/>
            <person name="Jensen C."/>
            <person name="Gillespie R.G."/>
            <person name="Hoff K.J."/>
            <person name="Prost S."/>
        </authorList>
    </citation>
    <scope>NUCLEOTIDE SEQUENCE</scope>
</reference>